<name>A0AAV4V383_CAEEX</name>
<protein>
    <submittedName>
        <fullName evidence="1">DUF1758 domain-containing protein</fullName>
    </submittedName>
</protein>
<organism evidence="1 2">
    <name type="scientific">Caerostris extrusa</name>
    <name type="common">Bark spider</name>
    <name type="synonym">Caerostris bankana</name>
    <dbReference type="NCBI Taxonomy" id="172846"/>
    <lineage>
        <taxon>Eukaryota</taxon>
        <taxon>Metazoa</taxon>
        <taxon>Ecdysozoa</taxon>
        <taxon>Arthropoda</taxon>
        <taxon>Chelicerata</taxon>
        <taxon>Arachnida</taxon>
        <taxon>Araneae</taxon>
        <taxon>Araneomorphae</taxon>
        <taxon>Entelegynae</taxon>
        <taxon>Araneoidea</taxon>
        <taxon>Araneidae</taxon>
        <taxon>Caerostris</taxon>
    </lineage>
</organism>
<proteinExistence type="predicted"/>
<comment type="caution">
    <text evidence="1">The sequence shown here is derived from an EMBL/GenBank/DDBJ whole genome shotgun (WGS) entry which is preliminary data.</text>
</comment>
<dbReference type="Pfam" id="PF03564">
    <property type="entry name" value="DUF1759"/>
    <property type="match status" value="1"/>
</dbReference>
<gene>
    <name evidence="1" type="primary">AVEN_242469_1</name>
    <name evidence="1" type="ORF">CEXT_190441</name>
</gene>
<accession>A0AAV4V383</accession>
<reference evidence="1 2" key="1">
    <citation type="submission" date="2021-06" db="EMBL/GenBank/DDBJ databases">
        <title>Caerostris extrusa draft genome.</title>
        <authorList>
            <person name="Kono N."/>
            <person name="Arakawa K."/>
        </authorList>
    </citation>
    <scope>NUCLEOTIDE SEQUENCE [LARGE SCALE GENOMIC DNA]</scope>
</reference>
<dbReference type="Proteomes" id="UP001054945">
    <property type="component" value="Unassembled WGS sequence"/>
</dbReference>
<dbReference type="InterPro" id="IPR005312">
    <property type="entry name" value="DUF1759"/>
</dbReference>
<evidence type="ECO:0000313" key="1">
    <source>
        <dbReference type="EMBL" id="GIY64468.1"/>
    </source>
</evidence>
<keyword evidence="2" id="KW-1185">Reference proteome</keyword>
<dbReference type="AlphaFoldDB" id="A0AAV4V383"/>
<evidence type="ECO:0000313" key="2">
    <source>
        <dbReference type="Proteomes" id="UP001054945"/>
    </source>
</evidence>
<dbReference type="EMBL" id="BPLR01013881">
    <property type="protein sequence ID" value="GIY64468.1"/>
    <property type="molecule type" value="Genomic_DNA"/>
</dbReference>
<sequence length="138" mass="15868">MKRKGLRTSFTLCSNKLKEELSRDMMDLKIIPVLRNQLRDKFYRWRRAKTKFQAIAETDLKFCGTALQRDCVESRKLKLPEIELKNFSGEAKIHSDASLPAEDKFQYLVQSLVPGSKAARVVESLPMTAANYPKAMEL</sequence>